<dbReference type="Pfam" id="PF12146">
    <property type="entry name" value="Hydrolase_4"/>
    <property type="match status" value="1"/>
</dbReference>
<evidence type="ECO:0000313" key="2">
    <source>
        <dbReference type="EMBL" id="KTR86241.1"/>
    </source>
</evidence>
<feature type="domain" description="Serine aminopeptidase S33" evidence="1">
    <location>
        <begin position="167"/>
        <end position="280"/>
    </location>
</feature>
<organism evidence="2 3">
    <name type="scientific">Leucobacter chromiiresistens</name>
    <dbReference type="NCBI Taxonomy" id="1079994"/>
    <lineage>
        <taxon>Bacteria</taxon>
        <taxon>Bacillati</taxon>
        <taxon>Actinomycetota</taxon>
        <taxon>Actinomycetes</taxon>
        <taxon>Micrococcales</taxon>
        <taxon>Microbacteriaceae</taxon>
        <taxon>Leucobacter</taxon>
    </lineage>
</organism>
<name>A0A147ENY0_9MICO</name>
<dbReference type="InterPro" id="IPR022742">
    <property type="entry name" value="Hydrolase_4"/>
</dbReference>
<proteinExistence type="predicted"/>
<dbReference type="EMBL" id="LDRK01000026">
    <property type="protein sequence ID" value="KTR86241.1"/>
    <property type="molecule type" value="Genomic_DNA"/>
</dbReference>
<dbReference type="SUPFAM" id="SSF53474">
    <property type="entry name" value="alpha/beta-Hydrolases"/>
    <property type="match status" value="1"/>
</dbReference>
<protein>
    <recommendedName>
        <fullName evidence="1">Serine aminopeptidase S33 domain-containing protein</fullName>
    </recommendedName>
</protein>
<dbReference type="AlphaFoldDB" id="A0A147ENY0"/>
<keyword evidence="3" id="KW-1185">Reference proteome</keyword>
<accession>A0A147ENY0</accession>
<dbReference type="Gene3D" id="3.40.50.1820">
    <property type="entry name" value="alpha/beta hydrolase"/>
    <property type="match status" value="1"/>
</dbReference>
<dbReference type="Proteomes" id="UP000070810">
    <property type="component" value="Unassembled WGS sequence"/>
</dbReference>
<dbReference type="RefSeq" id="WP_058593667.1">
    <property type="nucleotide sequence ID" value="NZ_LDRK01000026.1"/>
</dbReference>
<dbReference type="PATRIC" id="fig|1079994.3.peg.1297"/>
<reference evidence="2 3" key="1">
    <citation type="journal article" date="2016" name="Front. Microbiol.">
        <title>Genomic Resource of Rice Seed Associated Bacteria.</title>
        <authorList>
            <person name="Midha S."/>
            <person name="Bansal K."/>
            <person name="Sharma S."/>
            <person name="Kumar N."/>
            <person name="Patil P.P."/>
            <person name="Chaudhry V."/>
            <person name="Patil P.B."/>
        </authorList>
    </citation>
    <scope>NUCLEOTIDE SEQUENCE [LARGE SCALE GENOMIC DNA]</scope>
    <source>
        <strain evidence="2 3">NS354</strain>
    </source>
</reference>
<comment type="caution">
    <text evidence="2">The sequence shown here is derived from an EMBL/GenBank/DDBJ whole genome shotgun (WGS) entry which is preliminary data.</text>
</comment>
<gene>
    <name evidence="2" type="ORF">NS354_06015</name>
</gene>
<evidence type="ECO:0000313" key="3">
    <source>
        <dbReference type="Proteomes" id="UP000070810"/>
    </source>
</evidence>
<sequence length="402" mass="42576">MQASGWIRGLVLGAVSALGGAALIGGVGSLLGGVALARRAVTPTVVPESPVTVTRVVERPGGAALVGLRGADADLPGRYSFIFDGGGGHARLGAVVEALEDEVLRELVSVDRGSLAAETRGRVTGWWYTDPEQLGYRVERTVYATELGDADAWIIRPRIPRRRRWAVHVHGRGALPEETLRGVRALARCGITSLVISYRNDPGAPPGLRGRYGVGFSESRDVDAAIAAARHRGAERVTLFGWSMGGTACLVAATRGEHRDLVDGLILDSPAVDWDALLRYHAAAQSAPAAIAGLGIELLARGAVAGGEAGGIPIADLHPETFARSLAVPVLIHASRDDTFVPSAGAERLAQLRPDLVQLRMQPGAEHVKLWNVDQRGWEAVTRAFARALPRPPWRGSPAARR</sequence>
<dbReference type="OrthoDB" id="8111537at2"/>
<evidence type="ECO:0000259" key="1">
    <source>
        <dbReference type="Pfam" id="PF12146"/>
    </source>
</evidence>
<dbReference type="InterPro" id="IPR029058">
    <property type="entry name" value="AB_hydrolase_fold"/>
</dbReference>